<dbReference type="InterPro" id="IPR046341">
    <property type="entry name" value="SET_dom_sf"/>
</dbReference>
<proteinExistence type="predicted"/>
<dbReference type="Proteomes" id="UP000193380">
    <property type="component" value="Unassembled WGS sequence"/>
</dbReference>
<protein>
    <recommendedName>
        <fullName evidence="5">Post-SET domain-containing protein</fullName>
    </recommendedName>
</protein>
<evidence type="ECO:0000259" key="5">
    <source>
        <dbReference type="PROSITE" id="PS50868"/>
    </source>
</evidence>
<keyword evidence="4" id="KW-0539">Nucleus</keyword>
<name>A0A060ZE15_ONCMY</name>
<dbReference type="STRING" id="8022.A0A060ZE15"/>
<dbReference type="AlphaFoldDB" id="A0A060ZE15"/>
<dbReference type="GO" id="GO:0032259">
    <property type="term" value="P:methylation"/>
    <property type="evidence" value="ECO:0007669"/>
    <property type="project" value="UniProtKB-KW"/>
</dbReference>
<dbReference type="GO" id="GO:0005634">
    <property type="term" value="C:nucleus"/>
    <property type="evidence" value="ECO:0007669"/>
    <property type="project" value="UniProtKB-SubCell"/>
</dbReference>
<sequence>QNVFTDSHDPNFPVIAFFTSKVVKAGTELTWNYSHSPDSDLEQKVTCQCGCEGCQGLLA</sequence>
<keyword evidence="2" id="KW-0489">Methyltransferase</keyword>
<dbReference type="PANTHER" id="PTHR46024">
    <property type="entry name" value="HISTONE-LYSINE N-METHYLTRANSFERASE EGGLESS"/>
    <property type="match status" value="1"/>
</dbReference>
<evidence type="ECO:0000256" key="2">
    <source>
        <dbReference type="ARBA" id="ARBA00022603"/>
    </source>
</evidence>
<dbReference type="PANTHER" id="PTHR46024:SF3">
    <property type="entry name" value="HISTONE-LYSINE N-METHYLTRANSFERASE SETDB2"/>
    <property type="match status" value="1"/>
</dbReference>
<dbReference type="GO" id="GO:0046974">
    <property type="term" value="F:histone H3K9 methyltransferase activity"/>
    <property type="evidence" value="ECO:0007669"/>
    <property type="project" value="TreeGrafter"/>
</dbReference>
<accession>A0A060ZE15</accession>
<reference evidence="6" key="2">
    <citation type="submission" date="2014-03" db="EMBL/GenBank/DDBJ databases">
        <authorList>
            <person name="Genoscope - CEA"/>
        </authorList>
    </citation>
    <scope>NUCLEOTIDE SEQUENCE</scope>
</reference>
<evidence type="ECO:0000313" key="7">
    <source>
        <dbReference type="Proteomes" id="UP000193380"/>
    </source>
</evidence>
<evidence type="ECO:0000256" key="4">
    <source>
        <dbReference type="ARBA" id="ARBA00023242"/>
    </source>
</evidence>
<evidence type="ECO:0000256" key="3">
    <source>
        <dbReference type="ARBA" id="ARBA00022679"/>
    </source>
</evidence>
<reference evidence="6" key="1">
    <citation type="journal article" date="2014" name="Nat. Commun.">
        <title>The rainbow trout genome provides novel insights into evolution after whole-genome duplication in vertebrates.</title>
        <authorList>
            <person name="Berthelot C."/>
            <person name="Brunet F."/>
            <person name="Chalopin D."/>
            <person name="Juanchich A."/>
            <person name="Bernard M."/>
            <person name="Noel B."/>
            <person name="Bento P."/>
            <person name="Da Silva C."/>
            <person name="Labadie K."/>
            <person name="Alberti A."/>
            <person name="Aury J.M."/>
            <person name="Louis A."/>
            <person name="Dehais P."/>
            <person name="Bardou P."/>
            <person name="Montfort J."/>
            <person name="Klopp C."/>
            <person name="Cabau C."/>
            <person name="Gaspin C."/>
            <person name="Thorgaard G.H."/>
            <person name="Boussaha M."/>
            <person name="Quillet E."/>
            <person name="Guyomard R."/>
            <person name="Galiana D."/>
            <person name="Bobe J."/>
            <person name="Volff J.N."/>
            <person name="Genet C."/>
            <person name="Wincker P."/>
            <person name="Jaillon O."/>
            <person name="Roest Crollius H."/>
            <person name="Guiguen Y."/>
        </authorList>
    </citation>
    <scope>NUCLEOTIDE SEQUENCE [LARGE SCALE GENOMIC DNA]</scope>
</reference>
<gene>
    <name evidence="6" type="ORF">GSONMT00015657001</name>
</gene>
<dbReference type="PaxDb" id="8022-A0A060ZE15"/>
<dbReference type="SUPFAM" id="SSF82199">
    <property type="entry name" value="SET domain"/>
    <property type="match status" value="1"/>
</dbReference>
<evidence type="ECO:0000313" key="6">
    <source>
        <dbReference type="EMBL" id="CDQ99485.1"/>
    </source>
</evidence>
<dbReference type="InterPro" id="IPR003616">
    <property type="entry name" value="Post-SET_dom"/>
</dbReference>
<evidence type="ECO:0000256" key="1">
    <source>
        <dbReference type="ARBA" id="ARBA00004123"/>
    </source>
</evidence>
<dbReference type="Gene3D" id="2.170.270.10">
    <property type="entry name" value="SET domain"/>
    <property type="match status" value="1"/>
</dbReference>
<dbReference type="GO" id="GO:0010629">
    <property type="term" value="P:negative regulation of gene expression"/>
    <property type="evidence" value="ECO:0007669"/>
    <property type="project" value="TreeGrafter"/>
</dbReference>
<dbReference type="GO" id="GO:0070828">
    <property type="term" value="P:heterochromatin organization"/>
    <property type="evidence" value="ECO:0007669"/>
    <property type="project" value="TreeGrafter"/>
</dbReference>
<dbReference type="EMBL" id="FR947143">
    <property type="protein sequence ID" value="CDQ99485.1"/>
    <property type="molecule type" value="Genomic_DNA"/>
</dbReference>
<dbReference type="PROSITE" id="PS50868">
    <property type="entry name" value="POST_SET"/>
    <property type="match status" value="1"/>
</dbReference>
<keyword evidence="3" id="KW-0808">Transferase</keyword>
<feature type="non-terminal residue" evidence="6">
    <location>
        <position position="1"/>
    </location>
</feature>
<comment type="subcellular location">
    <subcellularLocation>
        <location evidence="1">Nucleus</location>
    </subcellularLocation>
</comment>
<organism evidence="6 7">
    <name type="scientific">Oncorhynchus mykiss</name>
    <name type="common">Rainbow trout</name>
    <name type="synonym">Salmo gairdneri</name>
    <dbReference type="NCBI Taxonomy" id="8022"/>
    <lineage>
        <taxon>Eukaryota</taxon>
        <taxon>Metazoa</taxon>
        <taxon>Chordata</taxon>
        <taxon>Craniata</taxon>
        <taxon>Vertebrata</taxon>
        <taxon>Euteleostomi</taxon>
        <taxon>Actinopterygii</taxon>
        <taxon>Neopterygii</taxon>
        <taxon>Teleostei</taxon>
        <taxon>Protacanthopterygii</taxon>
        <taxon>Salmoniformes</taxon>
        <taxon>Salmonidae</taxon>
        <taxon>Salmoninae</taxon>
        <taxon>Oncorhynchus</taxon>
    </lineage>
</organism>
<dbReference type="InterPro" id="IPR051516">
    <property type="entry name" value="SETDB_methyltransferase"/>
</dbReference>
<feature type="domain" description="Post-SET" evidence="5">
    <location>
        <begin position="43"/>
        <end position="59"/>
    </location>
</feature>